<reference evidence="2 3" key="1">
    <citation type="submission" date="2016-11" db="EMBL/GenBank/DDBJ databases">
        <authorList>
            <person name="Jaros S."/>
            <person name="Januszkiewicz K."/>
            <person name="Wedrychowicz H."/>
        </authorList>
    </citation>
    <scope>NUCLEOTIDE SEQUENCE [LARGE SCALE GENOMIC DNA]</scope>
    <source>
        <strain evidence="2 3">KHT3</strain>
    </source>
</reference>
<dbReference type="Pfam" id="PF15889">
    <property type="entry name" value="DUF4738"/>
    <property type="match status" value="1"/>
</dbReference>
<feature type="signal peptide" evidence="1">
    <location>
        <begin position="1"/>
        <end position="18"/>
    </location>
</feature>
<dbReference type="AlphaFoldDB" id="A0A1M6XGY0"/>
<keyword evidence="1" id="KW-0732">Signal</keyword>
<dbReference type="Proteomes" id="UP000184130">
    <property type="component" value="Unassembled WGS sequence"/>
</dbReference>
<evidence type="ECO:0000313" key="2">
    <source>
        <dbReference type="EMBL" id="SHL05168.1"/>
    </source>
</evidence>
<dbReference type="Gene3D" id="2.40.128.510">
    <property type="entry name" value="Protein of unknown function DUF4738"/>
    <property type="match status" value="1"/>
</dbReference>
<dbReference type="RefSeq" id="WP_073210293.1">
    <property type="nucleotide sequence ID" value="NZ_FRBD01000020.1"/>
</dbReference>
<dbReference type="OrthoDB" id="1036657at2"/>
<evidence type="ECO:0000256" key="1">
    <source>
        <dbReference type="SAM" id="SignalP"/>
    </source>
</evidence>
<sequence length="260" mass="29438">MKKLFTISLLMVVLVACHQNNSSVVSEDKEAKAMLQGVWVDEESGNVTFRAKGDTIYFADATSMPTYFRIYKDSLYLGSGAVYGIAKQTEHLFWFNNQNGDLLKLQKGDEAEEEAVQEHSAPSILTYTHQVKIDSVVSYNNTRYHWYIAINPTKYKVTKRSYNEDGLEVENVYYDNIMHISVFVGANKLFSSDFHKQQFKGIVPESFLNEAILANMEYSHVDADGLHFNATLCIPDGASCYMVETTISYTGVSSMKLVEY</sequence>
<evidence type="ECO:0008006" key="4">
    <source>
        <dbReference type="Google" id="ProtNLM"/>
    </source>
</evidence>
<dbReference type="EMBL" id="FRBD01000020">
    <property type="protein sequence ID" value="SHL05168.1"/>
    <property type="molecule type" value="Genomic_DNA"/>
</dbReference>
<feature type="chain" id="PRO_5013087828" description="Lipoprotein" evidence="1">
    <location>
        <begin position="19"/>
        <end position="260"/>
    </location>
</feature>
<dbReference type="InterPro" id="IPR031762">
    <property type="entry name" value="DUF4738"/>
</dbReference>
<dbReference type="PROSITE" id="PS51257">
    <property type="entry name" value="PROKAR_LIPOPROTEIN"/>
    <property type="match status" value="1"/>
</dbReference>
<proteinExistence type="predicted"/>
<protein>
    <recommendedName>
        <fullName evidence="4">Lipoprotein</fullName>
    </recommendedName>
</protein>
<name>A0A1M6XGY0_XYLRU</name>
<organism evidence="2 3">
    <name type="scientific">Xylanibacter ruminicola</name>
    <name type="common">Prevotella ruminicola</name>
    <dbReference type="NCBI Taxonomy" id="839"/>
    <lineage>
        <taxon>Bacteria</taxon>
        <taxon>Pseudomonadati</taxon>
        <taxon>Bacteroidota</taxon>
        <taxon>Bacteroidia</taxon>
        <taxon>Bacteroidales</taxon>
        <taxon>Prevotellaceae</taxon>
        <taxon>Xylanibacter</taxon>
    </lineage>
</organism>
<evidence type="ECO:0000313" key="3">
    <source>
        <dbReference type="Proteomes" id="UP000184130"/>
    </source>
</evidence>
<gene>
    <name evidence="2" type="ORF">SAMN05216463_12055</name>
</gene>
<accession>A0A1M6XGY0</accession>